<dbReference type="EC" id="2.5.1.21" evidence="1"/>
<accession>A0ABT4T4K4</accession>
<dbReference type="NCBIfam" id="TIGR03464">
    <property type="entry name" value="HpnC"/>
    <property type="match status" value="1"/>
</dbReference>
<name>A0ABT4T4K4_9ACTN</name>
<keyword evidence="1" id="KW-0808">Transferase</keyword>
<dbReference type="InterPro" id="IPR002060">
    <property type="entry name" value="Squ/phyt_synthse"/>
</dbReference>
<dbReference type="PANTHER" id="PTHR31480">
    <property type="entry name" value="BIFUNCTIONAL LYCOPENE CYCLASE/PHYTOENE SYNTHASE"/>
    <property type="match status" value="1"/>
</dbReference>
<proteinExistence type="predicted"/>
<dbReference type="EMBL" id="JAPNUD010000089">
    <property type="protein sequence ID" value="MDA0644194.1"/>
    <property type="molecule type" value="Genomic_DNA"/>
</dbReference>
<dbReference type="Proteomes" id="UP001212498">
    <property type="component" value="Unassembled WGS sequence"/>
</dbReference>
<dbReference type="InterPro" id="IPR008949">
    <property type="entry name" value="Isoprenoid_synthase_dom_sf"/>
</dbReference>
<dbReference type="InterPro" id="IPR033904">
    <property type="entry name" value="Trans_IPPS_HH"/>
</dbReference>
<dbReference type="InterPro" id="IPR017827">
    <property type="entry name" value="HSQ_synthase_HpnC"/>
</dbReference>
<sequence length="280" mass="31015">MASRGTGTYDFMSKAGQENFPVALRMLPVHYRNHLAAVYGFARFVDDLGDEGEPGDRLRLLDDVETDLDRLYGGSGPRLPVVRALARTVESCAVPAEPFRRLLEANRRDQTVTRYDTFDDLLGYCELSANPVGHIVLHVFASADPPRLAWSDRVCSALQILEHCQDVGEDHARGRIYLPAQDLRRFGCAEADLSSRTTPGRLRRVVALQTVRAAEMLREGRPLVASLSGYARPAVAGYVAGGLATVAALDRAGHDVLRRAVRPRRGRLLAAWLRILTTWR</sequence>
<reference evidence="1 2" key="1">
    <citation type="submission" date="2022-11" db="EMBL/GenBank/DDBJ databases">
        <title>Nonomuraea corallina sp. nov., a new species of the genus Nonomuraea isolated from sea side sediment in Thai sea.</title>
        <authorList>
            <person name="Ngamcharungchit C."/>
            <person name="Matsumoto A."/>
            <person name="Suriyachadkun C."/>
            <person name="Panbangred W."/>
            <person name="Inahashi Y."/>
            <person name="Intra B."/>
        </authorList>
    </citation>
    <scope>NUCLEOTIDE SEQUENCE [LARGE SCALE GENOMIC DNA]</scope>
    <source>
        <strain evidence="1 2">DSM 43553</strain>
    </source>
</reference>
<dbReference type="Pfam" id="PF00494">
    <property type="entry name" value="SQS_PSY"/>
    <property type="match status" value="1"/>
</dbReference>
<keyword evidence="2" id="KW-1185">Reference proteome</keyword>
<dbReference type="RefSeq" id="WP_271278257.1">
    <property type="nucleotide sequence ID" value="NZ_JAPNUD010000089.1"/>
</dbReference>
<evidence type="ECO:0000313" key="1">
    <source>
        <dbReference type="EMBL" id="MDA0644194.1"/>
    </source>
</evidence>
<dbReference type="CDD" id="cd00683">
    <property type="entry name" value="Trans_IPPS_HH"/>
    <property type="match status" value="1"/>
</dbReference>
<dbReference type="SFLD" id="SFLDG01018">
    <property type="entry name" value="Squalene/Phytoene_Synthase_Lik"/>
    <property type="match status" value="1"/>
</dbReference>
<dbReference type="GO" id="GO:0051996">
    <property type="term" value="F:squalene synthase [NAD(P)H] activity"/>
    <property type="evidence" value="ECO:0007669"/>
    <property type="project" value="UniProtKB-EC"/>
</dbReference>
<dbReference type="SFLD" id="SFLDG01212">
    <property type="entry name" value="Phytoene_synthase_like"/>
    <property type="match status" value="1"/>
</dbReference>
<protein>
    <submittedName>
        <fullName evidence="1">Squalene synthase HpnC</fullName>
        <ecNumber evidence="1">2.5.1.21</ecNumber>
    </submittedName>
</protein>
<dbReference type="SFLD" id="SFLDS00005">
    <property type="entry name" value="Isoprenoid_Synthase_Type_I"/>
    <property type="match status" value="1"/>
</dbReference>
<evidence type="ECO:0000313" key="2">
    <source>
        <dbReference type="Proteomes" id="UP001212498"/>
    </source>
</evidence>
<organism evidence="1 2">
    <name type="scientific">Nonomuraea ferruginea</name>
    <dbReference type="NCBI Taxonomy" id="46174"/>
    <lineage>
        <taxon>Bacteria</taxon>
        <taxon>Bacillati</taxon>
        <taxon>Actinomycetota</taxon>
        <taxon>Actinomycetes</taxon>
        <taxon>Streptosporangiales</taxon>
        <taxon>Streptosporangiaceae</taxon>
        <taxon>Nonomuraea</taxon>
    </lineage>
</organism>
<dbReference type="InterPro" id="IPR044843">
    <property type="entry name" value="Trans_IPPS_bact-type"/>
</dbReference>
<dbReference type="SUPFAM" id="SSF48576">
    <property type="entry name" value="Terpenoid synthases"/>
    <property type="match status" value="1"/>
</dbReference>
<comment type="caution">
    <text evidence="1">The sequence shown here is derived from an EMBL/GenBank/DDBJ whole genome shotgun (WGS) entry which is preliminary data.</text>
</comment>
<gene>
    <name evidence="1" type="primary">hpnC</name>
    <name evidence="1" type="ORF">OUY24_26495</name>
</gene>
<dbReference type="Gene3D" id="1.10.600.10">
    <property type="entry name" value="Farnesyl Diphosphate Synthase"/>
    <property type="match status" value="1"/>
</dbReference>